<gene>
    <name evidence="5" type="ORF">BCL74_0132</name>
</gene>
<dbReference type="OrthoDB" id="9769764at2"/>
<evidence type="ECO:0000313" key="5">
    <source>
        <dbReference type="EMBL" id="RKQ72368.1"/>
    </source>
</evidence>
<feature type="binding site" evidence="3">
    <location>
        <position position="241"/>
    </location>
    <ligand>
        <name>substrate</name>
    </ligand>
</feature>
<evidence type="ECO:0000256" key="3">
    <source>
        <dbReference type="PIRSR" id="PIRSR039026-2"/>
    </source>
</evidence>
<dbReference type="Gene3D" id="3.40.190.10">
    <property type="entry name" value="Periplasmic binding protein-like II"/>
    <property type="match status" value="1"/>
</dbReference>
<feature type="binding site" evidence="2">
    <location>
        <position position="157"/>
    </location>
    <ligand>
        <name>substrate</name>
    </ligand>
</feature>
<comment type="caution">
    <text evidence="5">The sequence shown here is derived from an EMBL/GenBank/DDBJ whole genome shotgun (WGS) entry which is preliminary data.</text>
</comment>
<dbReference type="GO" id="GO:0046872">
    <property type="term" value="F:metal ion binding"/>
    <property type="evidence" value="ECO:0007669"/>
    <property type="project" value="UniProtKB-KW"/>
</dbReference>
<keyword evidence="3" id="KW-0479">Metal-binding</keyword>
<protein>
    <submittedName>
        <fullName evidence="5">TRAP-type mannitol/chloroaromatic compound transport system substrate-binding protein</fullName>
    </submittedName>
</protein>
<sequence>MMFWKKAGLRTLAAGAALAVGISLVPAAKAQNVEWSMATPWAGGHWIDLGAKRFAELVGQMTDGRVKINVFPAGTLGSALKVTETVQSGVAEVGHNWPAYDWGIDRTGVIFGGWSGGLTPEEYMLWLYNAGGAELWKQWRQEVSNVVVVPCGILETEIFMHSHKPVRTLEDYKGMKVRTSGAWAEIATELGASTVVMAGSEVFPALERKVVDGIEWGGPGINMSAGFHKIAKYIVTPGVHQPSGAHECMFNKDAWAKLSDKDKGLIELAGKLTTYETFIGYGKDDIEGYKFLTSQGGNEFVQLDPSFIAAAKDASFKWAEKQSASNAWFKKAYEHQRAFQKDIANWSKFRLPIGITQQ</sequence>
<proteinExistence type="predicted"/>
<dbReference type="Proteomes" id="UP000277424">
    <property type="component" value="Unassembled WGS sequence"/>
</dbReference>
<feature type="binding site" evidence="2">
    <location>
        <position position="178"/>
    </location>
    <ligand>
        <name>substrate</name>
    </ligand>
</feature>
<evidence type="ECO:0000256" key="4">
    <source>
        <dbReference type="SAM" id="SignalP"/>
    </source>
</evidence>
<feature type="binding site" evidence="3">
    <location>
        <position position="215"/>
    </location>
    <ligand>
        <name>substrate</name>
    </ligand>
</feature>
<dbReference type="InterPro" id="IPR038404">
    <property type="entry name" value="TRAP_DctP_sf"/>
</dbReference>
<dbReference type="GO" id="GO:0055085">
    <property type="term" value="P:transmembrane transport"/>
    <property type="evidence" value="ECO:0007669"/>
    <property type="project" value="InterPro"/>
</dbReference>
<feature type="chain" id="PRO_5019205529" evidence="4">
    <location>
        <begin position="31"/>
        <end position="358"/>
    </location>
</feature>
<dbReference type="EMBL" id="RBIG01000001">
    <property type="protein sequence ID" value="RKQ72368.1"/>
    <property type="molecule type" value="Genomic_DNA"/>
</dbReference>
<dbReference type="PIRSF" id="PIRSF039026">
    <property type="entry name" value="SiaP"/>
    <property type="match status" value="1"/>
</dbReference>
<feature type="binding site" evidence="3">
    <location>
        <position position="216"/>
    </location>
    <ligand>
        <name>Na(+)</name>
        <dbReference type="ChEBI" id="CHEBI:29101"/>
    </ligand>
</feature>
<dbReference type="InterPro" id="IPR018389">
    <property type="entry name" value="DctP_fam"/>
</dbReference>
<feature type="signal peptide" evidence="4">
    <location>
        <begin position="1"/>
        <end position="30"/>
    </location>
</feature>
<keyword evidence="1 4" id="KW-0732">Signal</keyword>
<evidence type="ECO:0000256" key="1">
    <source>
        <dbReference type="ARBA" id="ARBA00022729"/>
    </source>
</evidence>
<reference evidence="5 6" key="1">
    <citation type="submission" date="2018-10" db="EMBL/GenBank/DDBJ databases">
        <title>Comparative analysis of microorganisms from saline springs in Andes Mountain Range, Colombia.</title>
        <authorList>
            <person name="Rubin E."/>
        </authorList>
    </citation>
    <scope>NUCLEOTIDE SEQUENCE [LARGE SCALE GENOMIC DNA]</scope>
    <source>
        <strain evidence="5 6">USBA 36</strain>
    </source>
</reference>
<organism evidence="5 6">
    <name type="scientific">Oceanibaculum indicum</name>
    <dbReference type="NCBI Taxonomy" id="526216"/>
    <lineage>
        <taxon>Bacteria</taxon>
        <taxon>Pseudomonadati</taxon>
        <taxon>Pseudomonadota</taxon>
        <taxon>Alphaproteobacteria</taxon>
        <taxon>Rhodospirillales</taxon>
        <taxon>Oceanibaculaceae</taxon>
        <taxon>Oceanibaculum</taxon>
    </lineage>
</organism>
<name>A0A420WMU7_9PROT</name>
<dbReference type="GO" id="GO:0031317">
    <property type="term" value="C:tripartite ATP-independent periplasmic transporter complex"/>
    <property type="evidence" value="ECO:0007669"/>
    <property type="project" value="InterPro"/>
</dbReference>
<dbReference type="PANTHER" id="PTHR33376">
    <property type="match status" value="1"/>
</dbReference>
<dbReference type="AlphaFoldDB" id="A0A420WMU7"/>
<dbReference type="InterPro" id="IPR026289">
    <property type="entry name" value="SBP_TakP-like"/>
</dbReference>
<dbReference type="PANTHER" id="PTHR33376:SF5">
    <property type="entry name" value="EXTRACYTOPLASMIC SOLUTE RECEPTOR PROTEIN"/>
    <property type="match status" value="1"/>
</dbReference>
<dbReference type="Pfam" id="PF03480">
    <property type="entry name" value="DctP"/>
    <property type="match status" value="1"/>
</dbReference>
<dbReference type="Gene3D" id="3.40.190.170">
    <property type="entry name" value="Bacterial extracellular solute-binding protein, family 7"/>
    <property type="match status" value="1"/>
</dbReference>
<accession>A0A420WMU7</accession>
<evidence type="ECO:0000256" key="2">
    <source>
        <dbReference type="PIRSR" id="PIRSR039026-1"/>
    </source>
</evidence>
<dbReference type="RefSeq" id="WP_121216749.1">
    <property type="nucleotide sequence ID" value="NZ_RBIG01000001.1"/>
</dbReference>
<evidence type="ECO:0000313" key="6">
    <source>
        <dbReference type="Proteomes" id="UP000277424"/>
    </source>
</evidence>